<organism evidence="5 6">
    <name type="scientific">Virgibacillus byunsanensis</name>
    <dbReference type="NCBI Taxonomy" id="570945"/>
    <lineage>
        <taxon>Bacteria</taxon>
        <taxon>Bacillati</taxon>
        <taxon>Bacillota</taxon>
        <taxon>Bacilli</taxon>
        <taxon>Bacillales</taxon>
        <taxon>Bacillaceae</taxon>
        <taxon>Virgibacillus</taxon>
    </lineage>
</organism>
<comment type="caution">
    <text evidence="5">The sequence shown here is derived from an EMBL/GenBank/DDBJ whole genome shotgun (WGS) entry which is preliminary data.</text>
</comment>
<proteinExistence type="inferred from homology"/>
<dbReference type="SUPFAM" id="SSF56529">
    <property type="entry name" value="FAH"/>
    <property type="match status" value="1"/>
</dbReference>
<dbReference type="Gene3D" id="2.30.30.370">
    <property type="entry name" value="FAH"/>
    <property type="match status" value="1"/>
</dbReference>
<dbReference type="InterPro" id="IPR051121">
    <property type="entry name" value="FAH"/>
</dbReference>
<dbReference type="RefSeq" id="WP_390362999.1">
    <property type="nucleotide sequence ID" value="NZ_JBHTKJ010000035.1"/>
</dbReference>
<comment type="similarity">
    <text evidence="1">Belongs to the FAH family.</text>
</comment>
<keyword evidence="6" id="KW-1185">Reference proteome</keyword>
<sequence>MKFSRFIINDKIKYGIVERNLIRVISGDLYGDWEYTSEEYSVDQVKLLTPIIPNQIIGIGRNYVTNIDEKPSVLPEIPVFFMKPTSSIIGPNDDIFLPKTIDKVKFESELAVIIGKEAKNIAEDEVLHYIFGYTVSNDVTAPQFFHEDGHWMVGKSFDTFTPLGPYVVTDINPFKVKVKARVNNIEKQNSGTDLMIFSINKMVSYLSEVMTLKQGDIILTGSPVGAELVITGDIVECEIEEIGKLNNRVF</sequence>
<evidence type="ECO:0000256" key="1">
    <source>
        <dbReference type="ARBA" id="ARBA00010211"/>
    </source>
</evidence>
<evidence type="ECO:0000256" key="2">
    <source>
        <dbReference type="ARBA" id="ARBA00022723"/>
    </source>
</evidence>
<dbReference type="PANTHER" id="PTHR42796:SF4">
    <property type="entry name" value="FUMARYLACETOACETATE HYDROLASE DOMAIN-CONTAINING PROTEIN 2A"/>
    <property type="match status" value="1"/>
</dbReference>
<gene>
    <name evidence="5" type="ORF">ACFQ3N_13180</name>
</gene>
<keyword evidence="2" id="KW-0479">Metal-binding</keyword>
<dbReference type="Pfam" id="PF01557">
    <property type="entry name" value="FAA_hydrolase"/>
    <property type="match status" value="1"/>
</dbReference>
<dbReference type="InterPro" id="IPR011234">
    <property type="entry name" value="Fumarylacetoacetase-like_C"/>
</dbReference>
<name>A0ABW3LLR8_9BACI</name>
<dbReference type="EMBL" id="JBHTKJ010000035">
    <property type="protein sequence ID" value="MFD1039338.1"/>
    <property type="molecule type" value="Genomic_DNA"/>
</dbReference>
<protein>
    <submittedName>
        <fullName evidence="5">Fumarylacetoacetate hydrolase family protein</fullName>
        <ecNumber evidence="5">3.7.-.-</ecNumber>
    </submittedName>
</protein>
<dbReference type="PANTHER" id="PTHR42796">
    <property type="entry name" value="FUMARYLACETOACETATE HYDROLASE DOMAIN-CONTAINING PROTEIN 2A-RELATED"/>
    <property type="match status" value="1"/>
</dbReference>
<dbReference type="EC" id="3.7.-.-" evidence="5"/>
<dbReference type="InterPro" id="IPR018833">
    <property type="entry name" value="Rv2993c-like_N"/>
</dbReference>
<feature type="domain" description="Rv2993c-like N-terminal" evidence="4">
    <location>
        <begin position="1"/>
        <end position="50"/>
    </location>
</feature>
<reference evidence="6" key="1">
    <citation type="journal article" date="2019" name="Int. J. Syst. Evol. Microbiol.">
        <title>The Global Catalogue of Microorganisms (GCM) 10K type strain sequencing project: providing services to taxonomists for standard genome sequencing and annotation.</title>
        <authorList>
            <consortium name="The Broad Institute Genomics Platform"/>
            <consortium name="The Broad Institute Genome Sequencing Center for Infectious Disease"/>
            <person name="Wu L."/>
            <person name="Ma J."/>
        </authorList>
    </citation>
    <scope>NUCLEOTIDE SEQUENCE [LARGE SCALE GENOMIC DNA]</scope>
    <source>
        <strain evidence="6">CCUG 56754</strain>
    </source>
</reference>
<feature type="domain" description="Fumarylacetoacetase-like C-terminal" evidence="3">
    <location>
        <begin position="56"/>
        <end position="249"/>
    </location>
</feature>
<dbReference type="Pfam" id="PF10370">
    <property type="entry name" value="Rv2993c-like_N"/>
    <property type="match status" value="1"/>
</dbReference>
<dbReference type="InterPro" id="IPR036663">
    <property type="entry name" value="Fumarylacetoacetase_C_sf"/>
</dbReference>
<evidence type="ECO:0000313" key="6">
    <source>
        <dbReference type="Proteomes" id="UP001597040"/>
    </source>
</evidence>
<dbReference type="Proteomes" id="UP001597040">
    <property type="component" value="Unassembled WGS sequence"/>
</dbReference>
<evidence type="ECO:0000259" key="3">
    <source>
        <dbReference type="Pfam" id="PF01557"/>
    </source>
</evidence>
<evidence type="ECO:0000313" key="5">
    <source>
        <dbReference type="EMBL" id="MFD1039338.1"/>
    </source>
</evidence>
<keyword evidence="5" id="KW-0378">Hydrolase</keyword>
<evidence type="ECO:0000259" key="4">
    <source>
        <dbReference type="Pfam" id="PF10370"/>
    </source>
</evidence>
<dbReference type="Gene3D" id="3.90.850.10">
    <property type="entry name" value="Fumarylacetoacetase-like, C-terminal domain"/>
    <property type="match status" value="1"/>
</dbReference>
<dbReference type="GO" id="GO:0016787">
    <property type="term" value="F:hydrolase activity"/>
    <property type="evidence" value="ECO:0007669"/>
    <property type="project" value="UniProtKB-KW"/>
</dbReference>
<accession>A0ABW3LLR8</accession>